<dbReference type="InterPro" id="IPR006311">
    <property type="entry name" value="TAT_signal"/>
</dbReference>
<dbReference type="RefSeq" id="WP_172834359.1">
    <property type="nucleotide sequence ID" value="NZ_LT828648.1"/>
</dbReference>
<evidence type="ECO:0000313" key="2">
    <source>
        <dbReference type="EMBL" id="SLM49293.1"/>
    </source>
</evidence>
<dbReference type="InterPro" id="IPR010869">
    <property type="entry name" value="DUF1501"/>
</dbReference>
<dbReference type="KEGG" id="nja:NSJP_3126"/>
<proteinExistence type="predicted"/>
<dbReference type="STRING" id="1325564.NSJP_3126"/>
<dbReference type="EMBL" id="LT828648">
    <property type="protein sequence ID" value="SLM49293.1"/>
    <property type="molecule type" value="Genomic_DNA"/>
</dbReference>
<accession>A0A1W1I914</accession>
<evidence type="ECO:0008006" key="4">
    <source>
        <dbReference type="Google" id="ProtNLM"/>
    </source>
</evidence>
<feature type="region of interest" description="Disordered" evidence="1">
    <location>
        <begin position="1"/>
        <end position="24"/>
    </location>
</feature>
<gene>
    <name evidence="2" type="ORF">NSJP_3126</name>
</gene>
<reference evidence="2 3" key="1">
    <citation type="submission" date="2017-03" db="EMBL/GenBank/DDBJ databases">
        <authorList>
            <person name="Afonso C.L."/>
            <person name="Miller P.J."/>
            <person name="Scott M.A."/>
            <person name="Spackman E."/>
            <person name="Goraichik I."/>
            <person name="Dimitrov K.M."/>
            <person name="Suarez D.L."/>
            <person name="Swayne D.E."/>
        </authorList>
    </citation>
    <scope>NUCLEOTIDE SEQUENCE [LARGE SCALE GENOMIC DNA]</scope>
    <source>
        <strain evidence="2">Genome sequencing of Nitrospira japonica strain NJ11</strain>
    </source>
</reference>
<evidence type="ECO:0000256" key="1">
    <source>
        <dbReference type="SAM" id="MobiDB-lite"/>
    </source>
</evidence>
<protein>
    <recommendedName>
        <fullName evidence="4">DUF1501 domain-containing protein</fullName>
    </recommendedName>
</protein>
<keyword evidence="3" id="KW-1185">Reference proteome</keyword>
<evidence type="ECO:0000313" key="3">
    <source>
        <dbReference type="Proteomes" id="UP000192042"/>
    </source>
</evidence>
<name>A0A1W1I914_9BACT</name>
<dbReference type="Proteomes" id="UP000192042">
    <property type="component" value="Chromosome I"/>
</dbReference>
<dbReference type="PANTHER" id="PTHR43737:SF1">
    <property type="entry name" value="DUF1501 DOMAIN-CONTAINING PROTEIN"/>
    <property type="match status" value="1"/>
</dbReference>
<dbReference type="AlphaFoldDB" id="A0A1W1I914"/>
<dbReference type="Pfam" id="PF07394">
    <property type="entry name" value="DUF1501"/>
    <property type="match status" value="1"/>
</dbReference>
<feature type="compositionally biased region" description="Basic and acidic residues" evidence="1">
    <location>
        <begin position="8"/>
        <end position="24"/>
    </location>
</feature>
<dbReference type="PROSITE" id="PS51318">
    <property type="entry name" value="TAT"/>
    <property type="match status" value="1"/>
</dbReference>
<organism evidence="2 3">
    <name type="scientific">Nitrospira japonica</name>
    <dbReference type="NCBI Taxonomy" id="1325564"/>
    <lineage>
        <taxon>Bacteria</taxon>
        <taxon>Pseudomonadati</taxon>
        <taxon>Nitrospirota</taxon>
        <taxon>Nitrospiria</taxon>
        <taxon>Nitrospirales</taxon>
        <taxon>Nitrospiraceae</taxon>
        <taxon>Nitrospira</taxon>
    </lineage>
</organism>
<dbReference type="PANTHER" id="PTHR43737">
    <property type="entry name" value="BLL7424 PROTEIN"/>
    <property type="match status" value="1"/>
</dbReference>
<sequence>MPNRPRLKRDIPEPPPADRDEKERTCACCGESNEILSRRAFLRRVAGTAAAATFLSLFPSVLLKHRQAWAAGNAGKTLVVIFQRGGNDGLNTIVPYSDPEYYVMRPRATSGGIGILPPGTGDGAGLDLPGTGFAMHPSLQPLLSLYTNGALAVVTRAGFAGSTQSHFTDQDTIERGVFTMKNGWLNRYLQAVSPSGSPAMRAAGFGNDLADSLRGEVLVPAVNNLRSLSFARLNSTKGLLEDNLRTMYMQDPALTTTNPFRSLVHQLGPDMLNRIAAIEAIGPAAPQNGAAYPNTSFGTQLRDLAHLIRAGMGLEIATVDIGGWDTHEDQGAGGSFARNQGARLAEMAGGIRAFHDDLGPLMNNVVVMTCTEFGRTVRQNASNGTDHAKGTVWFLVGGGIKGGLYHGTAGWPAALLPANLDQGRYIAPTVEFRDIFSDVLTRHFGTTPSELAAILPGHVHKPVGLFA</sequence>